<dbReference type="PROSITE" id="PS51015">
    <property type="entry name" value="YDG"/>
    <property type="match status" value="1"/>
</dbReference>
<dbReference type="AlphaFoldDB" id="A0A919R5I8"/>
<sequence>MGYIRTFGEIDGHPPGSKYRNRREIQHAGLHAHNQRGISGTAREGADAIVLNGGYPDDQDEGDIIIYTGEGGQSAEKKQIADQVIEGGNAALVKSHLEGLPVRVIRGHGEKSKYAPRQGYEYSGLYRIQRYWFKKREDGFQVLQFRLTFVGDADGISHLIQLDEGATPEFEFGHRPVERTSMLTERLKRRLSVVRNVKEWHDNRCQICGTTLMLPSGPASQVAHIQGLGIPHNGPDIEANALCLCPNDHVLFDNGAYYLTDDLKVVDAIKGSTLRPLRTHKRHLIGLNFVRQHRSYWTK</sequence>
<dbReference type="GO" id="GO:0016567">
    <property type="term" value="P:protein ubiquitination"/>
    <property type="evidence" value="ECO:0007669"/>
    <property type="project" value="TreeGrafter"/>
</dbReference>
<dbReference type="PANTHER" id="PTHR14140:SF27">
    <property type="entry name" value="OS04G0289800 PROTEIN"/>
    <property type="match status" value="1"/>
</dbReference>
<dbReference type="Proteomes" id="UP000655287">
    <property type="component" value="Unassembled WGS sequence"/>
</dbReference>
<dbReference type="GO" id="GO:0061630">
    <property type="term" value="F:ubiquitin protein ligase activity"/>
    <property type="evidence" value="ECO:0007669"/>
    <property type="project" value="TreeGrafter"/>
</dbReference>
<keyword evidence="3" id="KW-1185">Reference proteome</keyword>
<dbReference type="SUPFAM" id="SSF88697">
    <property type="entry name" value="PUA domain-like"/>
    <property type="match status" value="1"/>
</dbReference>
<comment type="caution">
    <text evidence="2">The sequence shown here is derived from an EMBL/GenBank/DDBJ whole genome shotgun (WGS) entry which is preliminary data.</text>
</comment>
<dbReference type="PANTHER" id="PTHR14140">
    <property type="entry name" value="E3 UBIQUITIN-PROTEIN LIGASE UHRF-RELATED"/>
    <property type="match status" value="1"/>
</dbReference>
<dbReference type="InterPro" id="IPR003615">
    <property type="entry name" value="HNH_nuc"/>
</dbReference>
<name>A0A919R5I8_9ACTN</name>
<reference evidence="2" key="1">
    <citation type="submission" date="2021-01" db="EMBL/GenBank/DDBJ databases">
        <title>Whole genome shotgun sequence of Sphaerisporangium rufum NBRC 109079.</title>
        <authorList>
            <person name="Komaki H."/>
            <person name="Tamura T."/>
        </authorList>
    </citation>
    <scope>NUCLEOTIDE SEQUENCE</scope>
    <source>
        <strain evidence="2">NBRC 109079</strain>
    </source>
</reference>
<evidence type="ECO:0000259" key="1">
    <source>
        <dbReference type="PROSITE" id="PS51015"/>
    </source>
</evidence>
<dbReference type="SMART" id="SM00466">
    <property type="entry name" value="SRA"/>
    <property type="match status" value="1"/>
</dbReference>
<dbReference type="GO" id="GO:0044027">
    <property type="term" value="P:negative regulation of gene expression via chromosomal CpG island methylation"/>
    <property type="evidence" value="ECO:0007669"/>
    <property type="project" value="TreeGrafter"/>
</dbReference>
<evidence type="ECO:0000313" key="2">
    <source>
        <dbReference type="EMBL" id="GII80087.1"/>
    </source>
</evidence>
<gene>
    <name evidence="2" type="ORF">Sru01_50690</name>
</gene>
<proteinExistence type="predicted"/>
<dbReference type="InterPro" id="IPR015947">
    <property type="entry name" value="PUA-like_sf"/>
</dbReference>
<organism evidence="2 3">
    <name type="scientific">Sphaerisporangium rufum</name>
    <dbReference type="NCBI Taxonomy" id="1381558"/>
    <lineage>
        <taxon>Bacteria</taxon>
        <taxon>Bacillati</taxon>
        <taxon>Actinomycetota</taxon>
        <taxon>Actinomycetes</taxon>
        <taxon>Streptosporangiales</taxon>
        <taxon>Streptosporangiaceae</taxon>
        <taxon>Sphaerisporangium</taxon>
    </lineage>
</organism>
<evidence type="ECO:0000313" key="3">
    <source>
        <dbReference type="Proteomes" id="UP000655287"/>
    </source>
</evidence>
<dbReference type="Gene3D" id="2.30.280.10">
    <property type="entry name" value="SRA-YDG"/>
    <property type="match status" value="1"/>
</dbReference>
<dbReference type="EMBL" id="BOOU01000068">
    <property type="protein sequence ID" value="GII80087.1"/>
    <property type="molecule type" value="Genomic_DNA"/>
</dbReference>
<protein>
    <recommendedName>
        <fullName evidence="1">YDG domain-containing protein</fullName>
    </recommendedName>
</protein>
<dbReference type="InterPro" id="IPR045134">
    <property type="entry name" value="UHRF1/2-like"/>
</dbReference>
<dbReference type="Pfam" id="PF13391">
    <property type="entry name" value="HNH_2"/>
    <property type="match status" value="1"/>
</dbReference>
<feature type="domain" description="YDG" evidence="1">
    <location>
        <begin position="8"/>
        <end position="149"/>
    </location>
</feature>
<dbReference type="InterPro" id="IPR003105">
    <property type="entry name" value="SRA_YDG"/>
</dbReference>
<dbReference type="Pfam" id="PF02182">
    <property type="entry name" value="SAD_SRA"/>
    <property type="match status" value="1"/>
</dbReference>
<accession>A0A919R5I8</accession>
<dbReference type="RefSeq" id="WP_203990392.1">
    <property type="nucleotide sequence ID" value="NZ_BOOU01000068.1"/>
</dbReference>
<dbReference type="InterPro" id="IPR036987">
    <property type="entry name" value="SRA-YDG_sf"/>
</dbReference>